<keyword evidence="2" id="KW-0274">FAD</keyword>
<protein>
    <submittedName>
        <fullName evidence="5">Uncharacterized protein</fullName>
    </submittedName>
</protein>
<feature type="compositionally biased region" description="Pro residues" evidence="4">
    <location>
        <begin position="63"/>
        <end position="76"/>
    </location>
</feature>
<dbReference type="Proteomes" id="UP001433268">
    <property type="component" value="Unassembled WGS sequence"/>
</dbReference>
<gene>
    <name evidence="5" type="ORF">PG997_002684</name>
</gene>
<dbReference type="PANTHER" id="PTHR23023">
    <property type="entry name" value="DIMETHYLANILINE MONOOXYGENASE"/>
    <property type="match status" value="1"/>
</dbReference>
<evidence type="ECO:0000256" key="3">
    <source>
        <dbReference type="ARBA" id="ARBA00023002"/>
    </source>
</evidence>
<dbReference type="Gene3D" id="3.50.50.60">
    <property type="entry name" value="FAD/NAD(P)-binding domain"/>
    <property type="match status" value="2"/>
</dbReference>
<evidence type="ECO:0000256" key="2">
    <source>
        <dbReference type="ARBA" id="ARBA00022827"/>
    </source>
</evidence>
<dbReference type="SUPFAM" id="SSF51905">
    <property type="entry name" value="FAD/NAD(P)-binding domain"/>
    <property type="match status" value="2"/>
</dbReference>
<evidence type="ECO:0000256" key="1">
    <source>
        <dbReference type="ARBA" id="ARBA00022630"/>
    </source>
</evidence>
<evidence type="ECO:0000313" key="6">
    <source>
        <dbReference type="Proteomes" id="UP001433268"/>
    </source>
</evidence>
<dbReference type="InterPro" id="IPR050346">
    <property type="entry name" value="FMO-like"/>
</dbReference>
<reference evidence="5 6" key="1">
    <citation type="submission" date="2023-01" db="EMBL/GenBank/DDBJ databases">
        <title>Analysis of 21 Apiospora genomes using comparative genomics revels a genus with tremendous synthesis potential of carbohydrate active enzymes and secondary metabolites.</title>
        <authorList>
            <person name="Sorensen T."/>
        </authorList>
    </citation>
    <scope>NUCLEOTIDE SEQUENCE [LARGE SCALE GENOMIC DNA]</scope>
    <source>
        <strain evidence="5 6">CBS 114990</strain>
    </source>
</reference>
<sequence length="530" mass="58188">MSDKTSGSIPLTSGDIKTVAIVGAGLSGIVSAAHLLRAGMDVTVFERGDEVGGAWIYSEQPDQDPPFPNTRPPTSPKRPWEANGAVPSPEAMSRIFAPPGPVYANMKGRGTEVAMRTTLKDWSEGTKAPIDHRDVVAYLRDIADTHQVPDKIRFRTSVDSITRLSGGWRVQTSRLLATDSGYVQKLEAHDFDAVVVATGRYGIPRVPDVPGLAQWKARFLARIKHTKQYRTPEPYRGKTVLVIGAHISALDITNEIVGGGAAKVYQSARPTEVDFRGLVNNSSGHTTMEKVAIVEEFTSFSDDGLDAAATLEDDSPIPAKVVLQDGRILDDIHHVLFATGYLASFPFLGPDLEQPLTKPQDADGSVIVTADAKTVHNLHEDIFYIPDPSLAFIGVTQYASTFSLYDIQAQFLAAVWAGRARLPSLEVMREEQRRRKGRVELLPGASLNGIYLLDDFVIRRLLDWVNGEPTKHGDAAIVGPDAKWWVAFRVERENARPVIGRLQDNYLGTYGTSWEELQSQVLYRGYVGTE</sequence>
<evidence type="ECO:0000256" key="4">
    <source>
        <dbReference type="SAM" id="MobiDB-lite"/>
    </source>
</evidence>
<dbReference type="RefSeq" id="XP_066670617.1">
    <property type="nucleotide sequence ID" value="XM_066806999.1"/>
</dbReference>
<dbReference type="GeneID" id="92040059"/>
<name>A0ABR1WX49_9PEZI</name>
<keyword evidence="3" id="KW-0560">Oxidoreductase</keyword>
<comment type="caution">
    <text evidence="5">The sequence shown here is derived from an EMBL/GenBank/DDBJ whole genome shotgun (WGS) entry which is preliminary data.</text>
</comment>
<accession>A0ABR1WX49</accession>
<feature type="region of interest" description="Disordered" evidence="4">
    <location>
        <begin position="58"/>
        <end position="87"/>
    </location>
</feature>
<dbReference type="Pfam" id="PF13738">
    <property type="entry name" value="Pyr_redox_3"/>
    <property type="match status" value="1"/>
</dbReference>
<dbReference type="Pfam" id="PF13450">
    <property type="entry name" value="NAD_binding_8"/>
    <property type="match status" value="1"/>
</dbReference>
<dbReference type="EMBL" id="JAQQWN010000004">
    <property type="protein sequence ID" value="KAK8087723.1"/>
    <property type="molecule type" value="Genomic_DNA"/>
</dbReference>
<keyword evidence="6" id="KW-1185">Reference proteome</keyword>
<dbReference type="PRINTS" id="PR00419">
    <property type="entry name" value="ADXRDTASE"/>
</dbReference>
<proteinExistence type="predicted"/>
<evidence type="ECO:0000313" key="5">
    <source>
        <dbReference type="EMBL" id="KAK8087723.1"/>
    </source>
</evidence>
<keyword evidence="1" id="KW-0285">Flavoprotein</keyword>
<dbReference type="InterPro" id="IPR036188">
    <property type="entry name" value="FAD/NAD-bd_sf"/>
</dbReference>
<organism evidence="5 6">
    <name type="scientific">Apiospora hydei</name>
    <dbReference type="NCBI Taxonomy" id="1337664"/>
    <lineage>
        <taxon>Eukaryota</taxon>
        <taxon>Fungi</taxon>
        <taxon>Dikarya</taxon>
        <taxon>Ascomycota</taxon>
        <taxon>Pezizomycotina</taxon>
        <taxon>Sordariomycetes</taxon>
        <taxon>Xylariomycetidae</taxon>
        <taxon>Amphisphaeriales</taxon>
        <taxon>Apiosporaceae</taxon>
        <taxon>Apiospora</taxon>
    </lineage>
</organism>